<dbReference type="STRING" id="665118.SAMN02983003_3346"/>
<feature type="signal peptide" evidence="4">
    <location>
        <begin position="1"/>
        <end position="21"/>
    </location>
</feature>
<dbReference type="PIRSF" id="PIRSF002825">
    <property type="entry name" value="CfbpA"/>
    <property type="match status" value="1"/>
</dbReference>
<dbReference type="Gene3D" id="3.40.190.10">
    <property type="entry name" value="Periplasmic binding protein-like II"/>
    <property type="match status" value="2"/>
</dbReference>
<feature type="chain" id="PRO_5012882507" evidence="4">
    <location>
        <begin position="22"/>
        <end position="348"/>
    </location>
</feature>
<dbReference type="OrthoDB" id="9769567at2"/>
<evidence type="ECO:0000313" key="5">
    <source>
        <dbReference type="EMBL" id="SFZ86171.1"/>
    </source>
</evidence>
<protein>
    <submittedName>
        <fullName evidence="5">Iron(III) transport system substrate-binding protein</fullName>
    </submittedName>
</protein>
<keyword evidence="3" id="KW-0479">Metal-binding</keyword>
<accession>A0A1K2I1S8</accession>
<comment type="similarity">
    <text evidence="1">Belongs to the bacterial solute-binding protein 1 family.</text>
</comment>
<gene>
    <name evidence="5" type="ORF">SAMN02983003_3346</name>
</gene>
<dbReference type="GO" id="GO:0030288">
    <property type="term" value="C:outer membrane-bounded periplasmic space"/>
    <property type="evidence" value="ECO:0007669"/>
    <property type="project" value="TreeGrafter"/>
</dbReference>
<proteinExistence type="inferred from homology"/>
<evidence type="ECO:0000256" key="2">
    <source>
        <dbReference type="ARBA" id="ARBA00022729"/>
    </source>
</evidence>
<evidence type="ECO:0000256" key="1">
    <source>
        <dbReference type="ARBA" id="ARBA00008520"/>
    </source>
</evidence>
<dbReference type="SUPFAM" id="SSF53850">
    <property type="entry name" value="Periplasmic binding protein-like II"/>
    <property type="match status" value="1"/>
</dbReference>
<dbReference type="GO" id="GO:0046872">
    <property type="term" value="F:metal ion binding"/>
    <property type="evidence" value="ECO:0007669"/>
    <property type="project" value="UniProtKB-KW"/>
</dbReference>
<dbReference type="RefSeq" id="WP_072346295.1">
    <property type="nucleotide sequence ID" value="NZ_FPKU01000003.1"/>
</dbReference>
<reference evidence="5 6" key="1">
    <citation type="submission" date="2016-11" db="EMBL/GenBank/DDBJ databases">
        <authorList>
            <person name="Jaros S."/>
            <person name="Januszkiewicz K."/>
            <person name="Wedrychowicz H."/>
        </authorList>
    </citation>
    <scope>NUCLEOTIDE SEQUENCE [LARGE SCALE GENOMIC DNA]</scope>
    <source>
        <strain evidence="5 6">ATCC 23634</strain>
    </source>
</reference>
<dbReference type="InterPro" id="IPR026045">
    <property type="entry name" value="Ferric-bd"/>
</dbReference>
<evidence type="ECO:0000313" key="6">
    <source>
        <dbReference type="Proteomes" id="UP000183447"/>
    </source>
</evidence>
<evidence type="ECO:0000256" key="3">
    <source>
        <dbReference type="PIRSR" id="PIRSR002825-1"/>
    </source>
</evidence>
<dbReference type="EMBL" id="FPKU01000003">
    <property type="protein sequence ID" value="SFZ86171.1"/>
    <property type="molecule type" value="Genomic_DNA"/>
</dbReference>
<sequence>MTMTKRLAAALLGSMVLVAAAAPTLAQTGEVNIYSYREQSLLQPLLDAFTAETGITANVLYAGDGLLERVESEGELSPADVVLTVDIGNLVGAEERGITQPITTPALAERVPETFRDDDGNWTALSLRSRVFYVSKDRVDATALSYEDIAGEEWKGRLCTRPGNHVYNIGLIAHYIAANGLDEAREWLTKVRDNLATAPNGNDRGQVKNILEGSCDLAIVNTYYMGAMLNNDAEPEQKDWANAARIIYPDAEGEGTQVNVAGGFIAKHAPNAENANALIAFLLSDEAQSIYASTNYEFPVVASAPIDPLVASWGALKASQVPLTEVAAHRAEAAALVDELKFNEGPQN</sequence>
<name>A0A1K2I1S8_9HYPH</name>
<evidence type="ECO:0000256" key="4">
    <source>
        <dbReference type="SAM" id="SignalP"/>
    </source>
</evidence>
<feature type="binding site" evidence="3">
    <location>
        <position position="223"/>
    </location>
    <ligand>
        <name>Fe cation</name>
        <dbReference type="ChEBI" id="CHEBI:24875"/>
    </ligand>
</feature>
<organism evidence="5 6">
    <name type="scientific">Devosia enhydra</name>
    <dbReference type="NCBI Taxonomy" id="665118"/>
    <lineage>
        <taxon>Bacteria</taxon>
        <taxon>Pseudomonadati</taxon>
        <taxon>Pseudomonadota</taxon>
        <taxon>Alphaproteobacteria</taxon>
        <taxon>Hyphomicrobiales</taxon>
        <taxon>Devosiaceae</taxon>
        <taxon>Devosia</taxon>
    </lineage>
</organism>
<keyword evidence="6" id="KW-1185">Reference proteome</keyword>
<keyword evidence="3" id="KW-0408">Iron</keyword>
<dbReference type="Pfam" id="PF13343">
    <property type="entry name" value="SBP_bac_6"/>
    <property type="match status" value="1"/>
</dbReference>
<dbReference type="Proteomes" id="UP000183447">
    <property type="component" value="Unassembled WGS sequence"/>
</dbReference>
<dbReference type="PANTHER" id="PTHR30006">
    <property type="entry name" value="THIAMINE-BINDING PERIPLASMIC PROTEIN-RELATED"/>
    <property type="match status" value="1"/>
</dbReference>
<dbReference type="PANTHER" id="PTHR30006:SF15">
    <property type="entry name" value="IRON-UTILIZATION PERIPLASMIC PROTEIN"/>
    <property type="match status" value="1"/>
</dbReference>
<keyword evidence="2 4" id="KW-0732">Signal</keyword>
<dbReference type="AlphaFoldDB" id="A0A1K2I1S8"/>
<feature type="binding site" evidence="3">
    <location>
        <position position="224"/>
    </location>
    <ligand>
        <name>Fe cation</name>
        <dbReference type="ChEBI" id="CHEBI:24875"/>
    </ligand>
</feature>